<organism evidence="3 4">
    <name type="scientific">Sulfobacillus benefaciens</name>
    <dbReference type="NCBI Taxonomy" id="453960"/>
    <lineage>
        <taxon>Bacteria</taxon>
        <taxon>Bacillati</taxon>
        <taxon>Bacillota</taxon>
        <taxon>Clostridia</taxon>
        <taxon>Eubacteriales</taxon>
        <taxon>Clostridiales Family XVII. Incertae Sedis</taxon>
        <taxon>Sulfobacillus</taxon>
    </lineage>
</organism>
<proteinExistence type="predicted"/>
<dbReference type="EMBL" id="PXYW01000004">
    <property type="protein sequence ID" value="PSR35083.1"/>
    <property type="molecule type" value="Genomic_DNA"/>
</dbReference>
<reference evidence="3 4" key="1">
    <citation type="journal article" date="2014" name="BMC Genomics">
        <title>Comparison of environmental and isolate Sulfobacillus genomes reveals diverse carbon, sulfur, nitrogen, and hydrogen metabolisms.</title>
        <authorList>
            <person name="Justice N.B."/>
            <person name="Norman A."/>
            <person name="Brown C.T."/>
            <person name="Singh A."/>
            <person name="Thomas B.C."/>
            <person name="Banfield J.F."/>
        </authorList>
    </citation>
    <scope>NUCLEOTIDE SEQUENCE [LARGE SCALE GENOMIC DNA]</scope>
    <source>
        <strain evidence="3">AMDSBA4</strain>
    </source>
</reference>
<keyword evidence="1" id="KW-1133">Transmembrane helix</keyword>
<comment type="caution">
    <text evidence="3">The sequence shown here is derived from an EMBL/GenBank/DDBJ whole genome shotgun (WGS) entry which is preliminary data.</text>
</comment>
<feature type="transmembrane region" description="Helical" evidence="1">
    <location>
        <begin position="75"/>
        <end position="94"/>
    </location>
</feature>
<evidence type="ECO:0000256" key="2">
    <source>
        <dbReference type="SAM" id="SignalP"/>
    </source>
</evidence>
<evidence type="ECO:0000256" key="1">
    <source>
        <dbReference type="SAM" id="Phobius"/>
    </source>
</evidence>
<sequence length="97" mass="10771">MRRTHRPFCLVAAAFVTPALLVGRLHPSVSDQAIASPFQTPDPPQRILWVDCAQFHCARIRICFAQLLGYAWQRRSGTCAVLMTSVAFIMLALGTMP</sequence>
<evidence type="ECO:0000313" key="4">
    <source>
        <dbReference type="Proteomes" id="UP000242972"/>
    </source>
</evidence>
<dbReference type="Proteomes" id="UP000242972">
    <property type="component" value="Unassembled WGS sequence"/>
</dbReference>
<dbReference type="AlphaFoldDB" id="A0A2T2XKR5"/>
<accession>A0A2T2XKR5</accession>
<keyword evidence="1" id="KW-0472">Membrane</keyword>
<name>A0A2T2XKR5_9FIRM</name>
<gene>
    <name evidence="3" type="ORF">C7B46_02710</name>
</gene>
<feature type="signal peptide" evidence="2">
    <location>
        <begin position="1"/>
        <end position="21"/>
    </location>
</feature>
<evidence type="ECO:0000313" key="3">
    <source>
        <dbReference type="EMBL" id="PSR35083.1"/>
    </source>
</evidence>
<keyword evidence="2" id="KW-0732">Signal</keyword>
<protein>
    <submittedName>
        <fullName evidence="3">Uncharacterized protein</fullName>
    </submittedName>
</protein>
<keyword evidence="1" id="KW-0812">Transmembrane</keyword>
<feature type="chain" id="PRO_5038970606" evidence="2">
    <location>
        <begin position="22"/>
        <end position="97"/>
    </location>
</feature>